<reference evidence="2" key="1">
    <citation type="journal article" date="2019" name="Int. J. Syst. Evol. Microbiol.">
        <title>The Global Catalogue of Microorganisms (GCM) 10K type strain sequencing project: providing services to taxonomists for standard genome sequencing and annotation.</title>
        <authorList>
            <consortium name="The Broad Institute Genomics Platform"/>
            <consortium name="The Broad Institute Genome Sequencing Center for Infectious Disease"/>
            <person name="Wu L."/>
            <person name="Ma J."/>
        </authorList>
    </citation>
    <scope>NUCLEOTIDE SEQUENCE [LARGE SCALE GENOMIC DNA]</scope>
    <source>
        <strain evidence="2">JCM 17138</strain>
    </source>
</reference>
<organism evidence="1 2">
    <name type="scientific">Streptomyces coacervatus</name>
    <dbReference type="NCBI Taxonomy" id="647381"/>
    <lineage>
        <taxon>Bacteria</taxon>
        <taxon>Bacillati</taxon>
        <taxon>Actinomycetota</taxon>
        <taxon>Actinomycetes</taxon>
        <taxon>Kitasatosporales</taxon>
        <taxon>Streptomycetaceae</taxon>
        <taxon>Streptomyces</taxon>
    </lineage>
</organism>
<dbReference type="RefSeq" id="WP_275776540.1">
    <property type="nucleotide sequence ID" value="NZ_BAABDE010000023.1"/>
</dbReference>
<evidence type="ECO:0000313" key="2">
    <source>
        <dbReference type="Proteomes" id="UP001501009"/>
    </source>
</evidence>
<accession>A0ABP7IHJ9</accession>
<dbReference type="EMBL" id="BAABDE010000023">
    <property type="protein sequence ID" value="GAA3818451.1"/>
    <property type="molecule type" value="Genomic_DNA"/>
</dbReference>
<protein>
    <recommendedName>
        <fullName evidence="3">N-acetylmuramoyl-L-alanine amidase</fullName>
    </recommendedName>
</protein>
<comment type="caution">
    <text evidence="1">The sequence shown here is derived from an EMBL/GenBank/DDBJ whole genome shotgun (WGS) entry which is preliminary data.</text>
</comment>
<sequence>MTTKSGPQHYPGADRTHWYQKRFPGDAMEVNVVVLHTTEGPTLPDYMGGLIAPNLTAVPDLTAQKLDWFQHFDIDVSSRALVNLPGGVETNTLNVCQVELVGTCDPATHKKWTDGGKAHIYWPQAPEWAQRELARFLAWMHAEHDVPLRGPELWPPYPESYGSKAGQRMSGHAWNAFKGVCGHTHVPENLHGDPGAIDFTGLMQFAKAARDA</sequence>
<evidence type="ECO:0000313" key="1">
    <source>
        <dbReference type="EMBL" id="GAA3818451.1"/>
    </source>
</evidence>
<proteinExistence type="predicted"/>
<keyword evidence="2" id="KW-1185">Reference proteome</keyword>
<evidence type="ECO:0008006" key="3">
    <source>
        <dbReference type="Google" id="ProtNLM"/>
    </source>
</evidence>
<dbReference type="Proteomes" id="UP001501009">
    <property type="component" value="Unassembled WGS sequence"/>
</dbReference>
<name>A0ABP7IHJ9_9ACTN</name>
<gene>
    <name evidence="1" type="ORF">GCM10022403_059820</name>
</gene>